<dbReference type="Proteomes" id="UP001153636">
    <property type="component" value="Chromosome 5"/>
</dbReference>
<name>A0A9P0CX58_9CUCU</name>
<evidence type="ECO:0000313" key="4">
    <source>
        <dbReference type="Proteomes" id="UP001153636"/>
    </source>
</evidence>
<feature type="chain" id="PRO_5040327202" evidence="2">
    <location>
        <begin position="30"/>
        <end position="142"/>
    </location>
</feature>
<feature type="signal peptide" evidence="2">
    <location>
        <begin position="1"/>
        <end position="29"/>
    </location>
</feature>
<sequence>MRHAPLSSSKLPWATLLAFVLQAALLVSATSTDGTMNSRGTDDDNLQSGWGKRLAPDNEDFTMQEIASLLERNDHQSIPVESDFDDHEEEKRSNWAKFSDGWGKRNKWESFRGAWGKREPAWVNLKGLWGKRSNLDSYVINK</sequence>
<reference evidence="3" key="1">
    <citation type="submission" date="2022-01" db="EMBL/GenBank/DDBJ databases">
        <authorList>
            <person name="King R."/>
        </authorList>
    </citation>
    <scope>NUCLEOTIDE SEQUENCE</scope>
</reference>
<organism evidence="3 4">
    <name type="scientific">Psylliodes chrysocephalus</name>
    <dbReference type="NCBI Taxonomy" id="3402493"/>
    <lineage>
        <taxon>Eukaryota</taxon>
        <taxon>Metazoa</taxon>
        <taxon>Ecdysozoa</taxon>
        <taxon>Arthropoda</taxon>
        <taxon>Hexapoda</taxon>
        <taxon>Insecta</taxon>
        <taxon>Pterygota</taxon>
        <taxon>Neoptera</taxon>
        <taxon>Endopterygota</taxon>
        <taxon>Coleoptera</taxon>
        <taxon>Polyphaga</taxon>
        <taxon>Cucujiformia</taxon>
        <taxon>Chrysomeloidea</taxon>
        <taxon>Chrysomelidae</taxon>
        <taxon>Galerucinae</taxon>
        <taxon>Alticini</taxon>
        <taxon>Psylliodes</taxon>
    </lineage>
</organism>
<protein>
    <submittedName>
        <fullName evidence="3">Uncharacterized protein</fullName>
    </submittedName>
</protein>
<keyword evidence="4" id="KW-1185">Reference proteome</keyword>
<proteinExistence type="predicted"/>
<evidence type="ECO:0000313" key="3">
    <source>
        <dbReference type="EMBL" id="CAH1110997.1"/>
    </source>
</evidence>
<accession>A0A9P0CX58</accession>
<feature type="region of interest" description="Disordered" evidence="1">
    <location>
        <begin position="32"/>
        <end position="57"/>
    </location>
</feature>
<dbReference type="AlphaFoldDB" id="A0A9P0CX58"/>
<gene>
    <name evidence="3" type="ORF">PSYICH_LOCUS11276</name>
</gene>
<evidence type="ECO:0000256" key="2">
    <source>
        <dbReference type="SAM" id="SignalP"/>
    </source>
</evidence>
<dbReference type="EMBL" id="OV651817">
    <property type="protein sequence ID" value="CAH1110997.1"/>
    <property type="molecule type" value="Genomic_DNA"/>
</dbReference>
<evidence type="ECO:0000256" key="1">
    <source>
        <dbReference type="SAM" id="MobiDB-lite"/>
    </source>
</evidence>
<keyword evidence="2" id="KW-0732">Signal</keyword>